<evidence type="ECO:0000313" key="4">
    <source>
        <dbReference type="Proteomes" id="UP000466332"/>
    </source>
</evidence>
<comment type="caution">
    <text evidence="3">The sequence shown here is derived from an EMBL/GenBank/DDBJ whole genome shotgun (WGS) entry which is preliminary data.</text>
</comment>
<name>A0ABW9WSM9_9BURK</name>
<evidence type="ECO:0000313" key="3">
    <source>
        <dbReference type="EMBL" id="MYN43414.1"/>
    </source>
</evidence>
<evidence type="ECO:0000259" key="2">
    <source>
        <dbReference type="Pfam" id="PF08327"/>
    </source>
</evidence>
<accession>A0ABW9WSM9</accession>
<sequence length="146" mass="16877">MPTSTGEVRIIRHYPVSADKIWRAWTDPQALMRWFGPSPETIATLAEIDLRVGGRYRIAFQSPDGEQNQVGGEYLEVQPHQRLVFNWAFHTTPERVSRVSITLTAVADGTELTFVHDRFVDSQARDNHERGWQAFFQQLHHYMEAP</sequence>
<proteinExistence type="inferred from homology"/>
<feature type="domain" description="Activator of Hsp90 ATPase homologue 1/2-like C-terminal" evidence="2">
    <location>
        <begin position="16"/>
        <end position="144"/>
    </location>
</feature>
<dbReference type="CDD" id="cd07814">
    <property type="entry name" value="SRPBCC_CalC_Aha1-like"/>
    <property type="match status" value="1"/>
</dbReference>
<dbReference type="InterPro" id="IPR013538">
    <property type="entry name" value="ASHA1/2-like_C"/>
</dbReference>
<dbReference type="EMBL" id="WWCS01000057">
    <property type="protein sequence ID" value="MYN43414.1"/>
    <property type="molecule type" value="Genomic_DNA"/>
</dbReference>
<keyword evidence="4" id="KW-1185">Reference proteome</keyword>
<dbReference type="RefSeq" id="WP_161048249.1">
    <property type="nucleotide sequence ID" value="NZ_WWCS01000057.1"/>
</dbReference>
<reference evidence="3 4" key="1">
    <citation type="submission" date="2019-12" db="EMBL/GenBank/DDBJ databases">
        <title>Novel species isolated from a subtropical stream in China.</title>
        <authorList>
            <person name="Lu H."/>
        </authorList>
    </citation>
    <scope>NUCLEOTIDE SEQUENCE [LARGE SCALE GENOMIC DNA]</scope>
    <source>
        <strain evidence="3 4">FT109W</strain>
    </source>
</reference>
<dbReference type="InterPro" id="IPR023393">
    <property type="entry name" value="START-like_dom_sf"/>
</dbReference>
<dbReference type="SUPFAM" id="SSF55961">
    <property type="entry name" value="Bet v1-like"/>
    <property type="match status" value="1"/>
</dbReference>
<gene>
    <name evidence="3" type="ORF">GTP55_29150</name>
</gene>
<protein>
    <submittedName>
        <fullName evidence="3">SRPBCC domain-containing protein</fullName>
    </submittedName>
</protein>
<organism evidence="3 4">
    <name type="scientific">Duganella margarita</name>
    <dbReference type="NCBI Taxonomy" id="2692170"/>
    <lineage>
        <taxon>Bacteria</taxon>
        <taxon>Pseudomonadati</taxon>
        <taxon>Pseudomonadota</taxon>
        <taxon>Betaproteobacteria</taxon>
        <taxon>Burkholderiales</taxon>
        <taxon>Oxalobacteraceae</taxon>
        <taxon>Telluria group</taxon>
        <taxon>Duganella</taxon>
    </lineage>
</organism>
<evidence type="ECO:0000256" key="1">
    <source>
        <dbReference type="ARBA" id="ARBA00006817"/>
    </source>
</evidence>
<dbReference type="Pfam" id="PF08327">
    <property type="entry name" value="AHSA1"/>
    <property type="match status" value="1"/>
</dbReference>
<dbReference type="Proteomes" id="UP000466332">
    <property type="component" value="Unassembled WGS sequence"/>
</dbReference>
<dbReference type="Gene3D" id="3.30.530.20">
    <property type="match status" value="1"/>
</dbReference>
<comment type="similarity">
    <text evidence="1">Belongs to the AHA1 family.</text>
</comment>